<dbReference type="Pfam" id="PF13193">
    <property type="entry name" value="AMP-binding_C"/>
    <property type="match status" value="1"/>
</dbReference>
<dbReference type="Gene3D" id="3.40.50.980">
    <property type="match status" value="2"/>
</dbReference>
<dbReference type="PROSITE" id="PS00455">
    <property type="entry name" value="AMP_BINDING"/>
    <property type="match status" value="1"/>
</dbReference>
<dbReference type="InterPro" id="IPR000873">
    <property type="entry name" value="AMP-dep_synth/lig_dom"/>
</dbReference>
<keyword evidence="6" id="KW-1185">Reference proteome</keyword>
<dbReference type="FunCoup" id="K5WMH4">
    <property type="interactions" value="299"/>
</dbReference>
<evidence type="ECO:0000313" key="6">
    <source>
        <dbReference type="Proteomes" id="UP000008370"/>
    </source>
</evidence>
<dbReference type="KEGG" id="pco:PHACADRAFT_261678"/>
<evidence type="ECO:0000259" key="4">
    <source>
        <dbReference type="Pfam" id="PF13193"/>
    </source>
</evidence>
<dbReference type="PANTHER" id="PTHR24096:SF149">
    <property type="entry name" value="AMP-BINDING DOMAIN-CONTAINING PROTEIN-RELATED"/>
    <property type="match status" value="1"/>
</dbReference>
<dbReference type="InParanoid" id="K5WMH4"/>
<dbReference type="Gene3D" id="2.30.38.10">
    <property type="entry name" value="Luciferase, Domain 3"/>
    <property type="match status" value="1"/>
</dbReference>
<comment type="similarity">
    <text evidence="1">Belongs to the ATP-dependent AMP-binding enzyme family.</text>
</comment>
<dbReference type="GeneID" id="18918054"/>
<dbReference type="Proteomes" id="UP000008370">
    <property type="component" value="Unassembled WGS sequence"/>
</dbReference>
<dbReference type="Pfam" id="PF00501">
    <property type="entry name" value="AMP-binding"/>
    <property type="match status" value="1"/>
</dbReference>
<evidence type="ECO:0000256" key="2">
    <source>
        <dbReference type="ARBA" id="ARBA00022598"/>
    </source>
</evidence>
<name>K5WMH4_PHACS</name>
<dbReference type="PANTHER" id="PTHR24096">
    <property type="entry name" value="LONG-CHAIN-FATTY-ACID--COA LIGASE"/>
    <property type="match status" value="1"/>
</dbReference>
<dbReference type="InterPro" id="IPR025110">
    <property type="entry name" value="AMP-bd_C"/>
</dbReference>
<evidence type="ECO:0000313" key="5">
    <source>
        <dbReference type="EMBL" id="EKM51502.1"/>
    </source>
</evidence>
<evidence type="ECO:0008006" key="7">
    <source>
        <dbReference type="Google" id="ProtNLM"/>
    </source>
</evidence>
<dbReference type="HOGENOM" id="CLU_000022_59_2_1"/>
<accession>K5WMH4</accession>
<dbReference type="OrthoDB" id="1898221at2759"/>
<feature type="domain" description="AMP-binding enzyme C-terminal" evidence="4">
    <location>
        <begin position="464"/>
        <end position="549"/>
    </location>
</feature>
<reference evidence="5 6" key="1">
    <citation type="journal article" date="2012" name="BMC Genomics">
        <title>Comparative genomics of the white-rot fungi, Phanerochaete carnosa and P. chrysosporium, to elucidate the genetic basis of the distinct wood types they colonize.</title>
        <authorList>
            <person name="Suzuki H."/>
            <person name="MacDonald J."/>
            <person name="Syed K."/>
            <person name="Salamov A."/>
            <person name="Hori C."/>
            <person name="Aerts A."/>
            <person name="Henrissat B."/>
            <person name="Wiebenga A."/>
            <person name="vanKuyk P.A."/>
            <person name="Barry K."/>
            <person name="Lindquist E."/>
            <person name="LaButti K."/>
            <person name="Lapidus A."/>
            <person name="Lucas S."/>
            <person name="Coutinho P."/>
            <person name="Gong Y."/>
            <person name="Samejima M."/>
            <person name="Mahadevan R."/>
            <person name="Abou-Zaid M."/>
            <person name="de Vries R.P."/>
            <person name="Igarashi K."/>
            <person name="Yadav J.S."/>
            <person name="Grigoriev I.V."/>
            <person name="Master E.R."/>
        </authorList>
    </citation>
    <scope>NUCLEOTIDE SEQUENCE [LARGE SCALE GENOMIC DNA]</scope>
    <source>
        <strain evidence="5 6">HHB-10118-sp</strain>
    </source>
</reference>
<dbReference type="InterPro" id="IPR045851">
    <property type="entry name" value="AMP-bd_C_sf"/>
</dbReference>
<dbReference type="Gene3D" id="3.30.300.30">
    <property type="match status" value="1"/>
</dbReference>
<gene>
    <name evidence="5" type="ORF">PHACADRAFT_261678</name>
</gene>
<dbReference type="GO" id="GO:0016405">
    <property type="term" value="F:CoA-ligase activity"/>
    <property type="evidence" value="ECO:0007669"/>
    <property type="project" value="TreeGrafter"/>
</dbReference>
<organism evidence="5 6">
    <name type="scientific">Phanerochaete carnosa (strain HHB-10118-sp)</name>
    <name type="common">White-rot fungus</name>
    <name type="synonym">Peniophora carnosa</name>
    <dbReference type="NCBI Taxonomy" id="650164"/>
    <lineage>
        <taxon>Eukaryota</taxon>
        <taxon>Fungi</taxon>
        <taxon>Dikarya</taxon>
        <taxon>Basidiomycota</taxon>
        <taxon>Agaricomycotina</taxon>
        <taxon>Agaricomycetes</taxon>
        <taxon>Polyporales</taxon>
        <taxon>Phanerochaetaceae</taxon>
        <taxon>Phanerochaete</taxon>
    </lineage>
</organism>
<proteinExistence type="inferred from homology"/>
<sequence>MYLKSKHPQPPSVPDANAYFAMFGGPDDPQPADFTAHIDASSGRQRSYYELRQLVKEGATALAAPESAGGLGLSAEAGHMVGLYSHNYMDYIAMVNSLVYVGVPISLLSAYSTPYELAHALRTSKTTHMFIQPDFLPKALEAAKQHGLPEDRIYVMEGTSAGRKSFQDLINQVRECGTPLVAPKAVAKNTLAYLVFSSGTSGLPKAVMISHGNIWAMIFAQMIQKQEDEKLTNPPPPEAPPIWLLFLPFYHTFGLHMACFRQFFVPNTYVLVPKWDVHLVLKSIPKYGVHVIPLIPSAIHQMVNHPLFKKVDLSSLVSVSSGAAYLPPELTRKFMRVIKNASVMTEGYGMSEQTLSSIRKPLPGLFGLHAPMGCTGILLPGVEARIVRPDGSEADFDQPGELWVRAPNVALGYYGNEKATRETFVDGWLRTGDTFKADRNELLYFVDRAKDTLKVSGAQVSPTEVEDTLSEHPDRLITDVCVAGVTGGRTSDEKNPRAWIVLSEEGKLKGEQATIAALDGWIKKNLSRYKWLRGGFEVVDSIPKNPTGKVMRRVLVDRYEARLAGKSKL</sequence>
<dbReference type="RefSeq" id="XP_007399314.1">
    <property type="nucleotide sequence ID" value="XM_007399252.1"/>
</dbReference>
<keyword evidence="2" id="KW-0436">Ligase</keyword>
<dbReference type="STRING" id="650164.K5WMH4"/>
<dbReference type="InterPro" id="IPR020845">
    <property type="entry name" value="AMP-binding_CS"/>
</dbReference>
<dbReference type="AlphaFoldDB" id="K5WMH4"/>
<evidence type="ECO:0000256" key="1">
    <source>
        <dbReference type="ARBA" id="ARBA00006432"/>
    </source>
</evidence>
<dbReference type="SUPFAM" id="SSF56801">
    <property type="entry name" value="Acetyl-CoA synthetase-like"/>
    <property type="match status" value="1"/>
</dbReference>
<feature type="domain" description="AMP-dependent synthetase/ligase" evidence="3">
    <location>
        <begin position="31"/>
        <end position="414"/>
    </location>
</feature>
<protein>
    <recommendedName>
        <fullName evidence="7">AMP-dependent synthetase/ligase domain-containing protein</fullName>
    </recommendedName>
</protein>
<evidence type="ECO:0000259" key="3">
    <source>
        <dbReference type="Pfam" id="PF00501"/>
    </source>
</evidence>
<dbReference type="EMBL" id="JH930476">
    <property type="protein sequence ID" value="EKM51502.1"/>
    <property type="molecule type" value="Genomic_DNA"/>
</dbReference>